<sequence length="739" mass="84033">MGKKGVFKHFSVVEKKVIEVERIYNGAGGGRISISERGPKGVFQVSTTEGGGRWLGKFLCELSLTPMDWKKYTDNLVSIVGISKENRQGRYLEVMVTHRQGGNRVKVLRLPAGKGRNGWADVGLCLLDLFEPGVKADKENVMGEDSRQFQRNIYPMVKTNSVMQRERQPMKLRSNQKEEEIPRGETTQKEQMVVAIGGVFNRNTITQYSWWESSVFCRSISTIKNWDGLKKKVEVIVGEVTIKRLGDNEVMIDTQSREMAWKLESMQSVEEGGVRFNMRRWSPECGSLNKGMILEKERWVLLQGIPYHLRFEEAVNKMMKVFCQNFEVEKVSTIWWRRDEIRVKTKGVRLQDIPRVLFVEDRGFKFPIIVALEEETGGQKEEWQSFSKSGEEGGDRCTRCEPVEASGRGDFVPMGQEASLKERSVQVAIPRVDHVMTQKGKQEAVGLDWTVVSGNSKPSVAPETKSWAEIVKSNRFEGLEVEKVTETQETVLEQVQEIPEPSHRNRPKPNGSKTGMVQSFNSGPSLKLSRLLWPKHRSGVKERLSRIKRMARQAVEKENMRGKNLSREQQVFDCPTIISDSDSDDSINSPMGKVTEARGKGKEILSAEGINEQNRAKRWVKKELVAGDNKEGSKNETLLGEEEVKAQSVGVNFAHLIDLECNQLCSETEVDDWVSTIVVPITKQLELSAAKGEMAISRFFKELGYAKLKEKRGKAHEDDDRERLLYENCNEDFREKEVS</sequence>
<keyword evidence="3" id="KW-1185">Reference proteome</keyword>
<dbReference type="Proteomes" id="UP000554482">
    <property type="component" value="Unassembled WGS sequence"/>
</dbReference>
<gene>
    <name evidence="2" type="ORF">FRX31_032122</name>
</gene>
<name>A0A7J6V0L9_THATH</name>
<feature type="region of interest" description="Disordered" evidence="1">
    <location>
        <begin position="164"/>
        <end position="186"/>
    </location>
</feature>
<feature type="region of interest" description="Disordered" evidence="1">
    <location>
        <begin position="577"/>
        <end position="598"/>
    </location>
</feature>
<comment type="caution">
    <text evidence="2">The sequence shown here is derived from an EMBL/GenBank/DDBJ whole genome shotgun (WGS) entry which is preliminary data.</text>
</comment>
<reference evidence="2 3" key="1">
    <citation type="submission" date="2020-06" db="EMBL/GenBank/DDBJ databases">
        <title>Transcriptomic and genomic resources for Thalictrum thalictroides and T. hernandezii: Facilitating candidate gene discovery in an emerging model plant lineage.</title>
        <authorList>
            <person name="Arias T."/>
            <person name="Riano-Pachon D.M."/>
            <person name="Di Stilio V.S."/>
        </authorList>
    </citation>
    <scope>NUCLEOTIDE SEQUENCE [LARGE SCALE GENOMIC DNA]</scope>
    <source>
        <strain evidence="3">cv. WT478/WT964</strain>
        <tissue evidence="2">Leaves</tissue>
    </source>
</reference>
<protein>
    <recommendedName>
        <fullName evidence="4">DUF4283 domain-containing protein</fullName>
    </recommendedName>
</protein>
<organism evidence="2 3">
    <name type="scientific">Thalictrum thalictroides</name>
    <name type="common">Rue-anemone</name>
    <name type="synonym">Anemone thalictroides</name>
    <dbReference type="NCBI Taxonomy" id="46969"/>
    <lineage>
        <taxon>Eukaryota</taxon>
        <taxon>Viridiplantae</taxon>
        <taxon>Streptophyta</taxon>
        <taxon>Embryophyta</taxon>
        <taxon>Tracheophyta</taxon>
        <taxon>Spermatophyta</taxon>
        <taxon>Magnoliopsida</taxon>
        <taxon>Ranunculales</taxon>
        <taxon>Ranunculaceae</taxon>
        <taxon>Thalictroideae</taxon>
        <taxon>Thalictrum</taxon>
    </lineage>
</organism>
<evidence type="ECO:0000313" key="2">
    <source>
        <dbReference type="EMBL" id="KAF5178291.1"/>
    </source>
</evidence>
<evidence type="ECO:0000256" key="1">
    <source>
        <dbReference type="SAM" id="MobiDB-lite"/>
    </source>
</evidence>
<accession>A0A7J6V0L9</accession>
<dbReference type="AlphaFoldDB" id="A0A7J6V0L9"/>
<dbReference type="OrthoDB" id="2011495at2759"/>
<evidence type="ECO:0000313" key="3">
    <source>
        <dbReference type="Proteomes" id="UP000554482"/>
    </source>
</evidence>
<evidence type="ECO:0008006" key="4">
    <source>
        <dbReference type="Google" id="ProtNLM"/>
    </source>
</evidence>
<proteinExistence type="predicted"/>
<dbReference type="EMBL" id="JABWDY010040232">
    <property type="protein sequence ID" value="KAF5178291.1"/>
    <property type="molecule type" value="Genomic_DNA"/>
</dbReference>
<feature type="region of interest" description="Disordered" evidence="1">
    <location>
        <begin position="497"/>
        <end position="523"/>
    </location>
</feature>
<feature type="compositionally biased region" description="Polar residues" evidence="1">
    <location>
        <begin position="511"/>
        <end position="523"/>
    </location>
</feature>